<dbReference type="RefSeq" id="WP_268855155.1">
    <property type="nucleotide sequence ID" value="NZ_JAAKWT010000016.1"/>
</dbReference>
<protein>
    <submittedName>
        <fullName evidence="2">DUF2975 domain-containing protein</fullName>
    </submittedName>
</protein>
<gene>
    <name evidence="2" type="ORF">V1482_13160</name>
</gene>
<dbReference type="Proteomes" id="UP001491613">
    <property type="component" value="Unassembled WGS sequence"/>
</dbReference>
<keyword evidence="1" id="KW-1133">Transmembrane helix</keyword>
<comment type="caution">
    <text evidence="2">The sequence shown here is derived from an EMBL/GenBank/DDBJ whole genome shotgun (WGS) entry which is preliminary data.</text>
</comment>
<organism evidence="2 3">
    <name type="scientific">Aeromonas enteropelogenes</name>
    <name type="common">Aeromonas trota</name>
    <dbReference type="NCBI Taxonomy" id="29489"/>
    <lineage>
        <taxon>Bacteria</taxon>
        <taxon>Pseudomonadati</taxon>
        <taxon>Pseudomonadota</taxon>
        <taxon>Gammaproteobacteria</taxon>
        <taxon>Aeromonadales</taxon>
        <taxon>Aeromonadaceae</taxon>
        <taxon>Aeromonas</taxon>
    </lineage>
</organism>
<keyword evidence="1" id="KW-0812">Transmembrane</keyword>
<evidence type="ECO:0000256" key="1">
    <source>
        <dbReference type="SAM" id="Phobius"/>
    </source>
</evidence>
<feature type="transmembrane region" description="Helical" evidence="1">
    <location>
        <begin position="12"/>
        <end position="33"/>
    </location>
</feature>
<dbReference type="Pfam" id="PF11188">
    <property type="entry name" value="DUF2975"/>
    <property type="match status" value="1"/>
</dbReference>
<reference evidence="2 3" key="1">
    <citation type="submission" date="2024-01" db="EMBL/GenBank/DDBJ databases">
        <title>Horizontal gene transfer in Aeromonas trota.</title>
        <authorList>
            <person name="Otero Olarra J.E."/>
            <person name="Perez Valdespino A."/>
        </authorList>
    </citation>
    <scope>NUCLEOTIDE SEQUENCE [LARGE SCALE GENOMIC DNA]</scope>
    <source>
        <strain evidence="2 3">9.1</strain>
    </source>
</reference>
<proteinExistence type="predicted"/>
<keyword evidence="3" id="KW-1185">Reference proteome</keyword>
<dbReference type="EMBL" id="JAZDDP010000006">
    <property type="protein sequence ID" value="MEL3920357.1"/>
    <property type="molecule type" value="Genomic_DNA"/>
</dbReference>
<feature type="transmembrane region" description="Helical" evidence="1">
    <location>
        <begin position="66"/>
        <end position="89"/>
    </location>
</feature>
<name>A0ABU9JCL4_AEREN</name>
<sequence length="180" mass="20273">MSQQRLIRTSQWIERILLLGMICTPLMTLLTQLDFPARLAEALAPFALPEAEQASYQSALTSLPRFLFALTCLGADAILMMALWQLYRLCRGYRQLELFSDAQILRYRRLGFWICMLFVGDLLLPPLQEIALTAWGPEVHFTLNLASSDFRVLLVGIAVQALALVMGEAKRLADDQALTV</sequence>
<evidence type="ECO:0000313" key="2">
    <source>
        <dbReference type="EMBL" id="MEL3920357.1"/>
    </source>
</evidence>
<feature type="transmembrane region" description="Helical" evidence="1">
    <location>
        <begin position="148"/>
        <end position="166"/>
    </location>
</feature>
<accession>A0ABU9JCL4</accession>
<feature type="transmembrane region" description="Helical" evidence="1">
    <location>
        <begin position="110"/>
        <end position="128"/>
    </location>
</feature>
<evidence type="ECO:0000313" key="3">
    <source>
        <dbReference type="Proteomes" id="UP001491613"/>
    </source>
</evidence>
<dbReference type="InterPro" id="IPR021354">
    <property type="entry name" value="DUF2975"/>
</dbReference>
<keyword evidence="1" id="KW-0472">Membrane</keyword>